<dbReference type="InterPro" id="IPR023614">
    <property type="entry name" value="Porin_dom_sf"/>
</dbReference>
<dbReference type="GO" id="GO:0005741">
    <property type="term" value="C:mitochondrial outer membrane"/>
    <property type="evidence" value="ECO:0007669"/>
    <property type="project" value="InterPro"/>
</dbReference>
<evidence type="ECO:0000313" key="2">
    <source>
        <dbReference type="EMBL" id="KAK9145464.1"/>
    </source>
</evidence>
<dbReference type="Gene3D" id="2.40.160.10">
    <property type="entry name" value="Porin"/>
    <property type="match status" value="1"/>
</dbReference>
<dbReference type="GO" id="GO:0008308">
    <property type="term" value="F:voltage-gated monoatomic anion channel activity"/>
    <property type="evidence" value="ECO:0007669"/>
    <property type="project" value="InterPro"/>
</dbReference>
<reference evidence="2 3" key="1">
    <citation type="submission" date="2024-01" db="EMBL/GenBank/DDBJ databases">
        <title>Genome assemblies of Stephania.</title>
        <authorList>
            <person name="Yang L."/>
        </authorList>
    </citation>
    <scope>NUCLEOTIDE SEQUENCE [LARGE SCALE GENOMIC DNA]</scope>
    <source>
        <strain evidence="2">QJT</strain>
        <tissue evidence="2">Leaf</tissue>
    </source>
</reference>
<name>A0AAP0PK03_9MAGN</name>
<sequence>MVKDLVCTLKSARKREICCSRTTRAIIIDEPTPGLKSIFHIIILDQRSGKAEVQYQHDYVGISTCIGFNANPVINFSGVFGTNAFALGTDVAFDTASGNLAKYNAGLSFSTADLIAFLTLNDKFDTLIASYYHTVSPLTSIVVGAELTHSFSTNENTLTIGTQHALDPLTVVKARVNNFGKASALIQHEWRPKSLFTISAEVDTRAIEKSAKVGLALALKS</sequence>
<organism evidence="2 3">
    <name type="scientific">Stephania japonica</name>
    <dbReference type="NCBI Taxonomy" id="461633"/>
    <lineage>
        <taxon>Eukaryota</taxon>
        <taxon>Viridiplantae</taxon>
        <taxon>Streptophyta</taxon>
        <taxon>Embryophyta</taxon>
        <taxon>Tracheophyta</taxon>
        <taxon>Spermatophyta</taxon>
        <taxon>Magnoliopsida</taxon>
        <taxon>Ranunculales</taxon>
        <taxon>Menispermaceae</taxon>
        <taxon>Menispermoideae</taxon>
        <taxon>Cissampelideae</taxon>
        <taxon>Stephania</taxon>
    </lineage>
</organism>
<accession>A0AAP0PK03</accession>
<protein>
    <submittedName>
        <fullName evidence="2">Uncharacterized protein</fullName>
    </submittedName>
</protein>
<dbReference type="AlphaFoldDB" id="A0AAP0PK03"/>
<gene>
    <name evidence="2" type="ORF">Sjap_005367</name>
</gene>
<dbReference type="PROSITE" id="PS00558">
    <property type="entry name" value="EUKARYOTIC_PORIN"/>
    <property type="match status" value="1"/>
</dbReference>
<dbReference type="CDD" id="cd07306">
    <property type="entry name" value="Porin3_VDAC"/>
    <property type="match status" value="1"/>
</dbReference>
<comment type="caution">
    <text evidence="2">The sequence shown here is derived from an EMBL/GenBank/DDBJ whole genome shotgun (WGS) entry which is preliminary data.</text>
</comment>
<dbReference type="Proteomes" id="UP001417504">
    <property type="component" value="Unassembled WGS sequence"/>
</dbReference>
<evidence type="ECO:0000313" key="3">
    <source>
        <dbReference type="Proteomes" id="UP001417504"/>
    </source>
</evidence>
<proteinExistence type="inferred from homology"/>
<dbReference type="InterPro" id="IPR001925">
    <property type="entry name" value="Porin_Euk"/>
</dbReference>
<keyword evidence="3" id="KW-1185">Reference proteome</keyword>
<evidence type="ECO:0000256" key="1">
    <source>
        <dbReference type="ARBA" id="ARBA00009624"/>
    </source>
</evidence>
<dbReference type="PANTHER" id="PTHR11743:SF70">
    <property type="entry name" value="GH26960P-RELATED"/>
    <property type="match status" value="1"/>
</dbReference>
<dbReference type="InterPro" id="IPR027246">
    <property type="entry name" value="Porin_Euk/Tom40"/>
</dbReference>
<comment type="similarity">
    <text evidence="1">Belongs to the eukaryotic mitochondrial porin (TC 1.B.8.1) family.</text>
</comment>
<dbReference type="EMBL" id="JBBNAE010000002">
    <property type="protein sequence ID" value="KAK9145464.1"/>
    <property type="molecule type" value="Genomic_DNA"/>
</dbReference>
<dbReference type="PANTHER" id="PTHR11743">
    <property type="entry name" value="VOLTAGE-DEPENDENT ANION-SELECTIVE CHANNEL"/>
    <property type="match status" value="1"/>
</dbReference>
<dbReference type="Pfam" id="PF01459">
    <property type="entry name" value="Porin_3"/>
    <property type="match status" value="1"/>
</dbReference>